<dbReference type="GO" id="GO:0000981">
    <property type="term" value="F:DNA-binding transcription factor activity, RNA polymerase II-specific"/>
    <property type="evidence" value="ECO:0007669"/>
    <property type="project" value="TreeGrafter"/>
</dbReference>
<dbReference type="GO" id="GO:0005634">
    <property type="term" value="C:nucleus"/>
    <property type="evidence" value="ECO:0007669"/>
    <property type="project" value="TreeGrafter"/>
</dbReference>
<dbReference type="GO" id="GO:0000977">
    <property type="term" value="F:RNA polymerase II transcription regulatory region sequence-specific DNA binding"/>
    <property type="evidence" value="ECO:0007669"/>
    <property type="project" value="TreeGrafter"/>
</dbReference>
<dbReference type="Pfam" id="PF12874">
    <property type="entry name" value="zf-met"/>
    <property type="match status" value="1"/>
</dbReference>
<dbReference type="GO" id="GO:0008270">
    <property type="term" value="F:zinc ion binding"/>
    <property type="evidence" value="ECO:0007669"/>
    <property type="project" value="UniProtKB-KW"/>
</dbReference>
<dbReference type="PROSITE" id="PS50157">
    <property type="entry name" value="ZINC_FINGER_C2H2_2"/>
    <property type="match status" value="2"/>
</dbReference>
<dbReference type="SMART" id="SM00355">
    <property type="entry name" value="ZnF_C2H2"/>
    <property type="match status" value="4"/>
</dbReference>
<feature type="domain" description="C2H2-type" evidence="7">
    <location>
        <begin position="242"/>
        <end position="269"/>
    </location>
</feature>
<keyword evidence="3 5" id="KW-0863">Zinc-finger</keyword>
<feature type="compositionally biased region" description="Polar residues" evidence="6">
    <location>
        <begin position="1"/>
        <end position="14"/>
    </location>
</feature>
<feature type="compositionally biased region" description="Low complexity" evidence="6">
    <location>
        <begin position="20"/>
        <end position="29"/>
    </location>
</feature>
<keyword evidence="2" id="KW-0677">Repeat</keyword>
<dbReference type="SUPFAM" id="SSF57667">
    <property type="entry name" value="beta-beta-alpha zinc fingers"/>
    <property type="match status" value="2"/>
</dbReference>
<evidence type="ECO:0000256" key="6">
    <source>
        <dbReference type="SAM" id="MobiDB-lite"/>
    </source>
</evidence>
<dbReference type="RefSeq" id="XP_033358745.1">
    <property type="nucleotide sequence ID" value="XM_033502854.1"/>
</dbReference>
<dbReference type="PROSITE" id="PS00028">
    <property type="entry name" value="ZINC_FINGER_C2H2_1"/>
    <property type="match status" value="1"/>
</dbReference>
<dbReference type="Proteomes" id="UP000504631">
    <property type="component" value="Unplaced"/>
</dbReference>
<proteinExistence type="predicted"/>
<dbReference type="PANTHER" id="PTHR24409">
    <property type="entry name" value="ZINC FINGER PROTEIN 142"/>
    <property type="match status" value="1"/>
</dbReference>
<sequence length="269" mass="31830">MLLSQDIQQPQDNSEPLWVRYPGMPYNPNRNRRRKNGKDSGSKYACNRCGKTYKATTSLSRHKRLECGVVPCEVCPICDRRFKHRFVLNSHIVGCRRKLRHIVDKTDDSPRSSLIFAALSFSFERQSFPSVNYITWEACKSLILSCVLSKSVWSTLNDYRSSSMDDLLLKERNYNDAYYYPCPVLDPNKKQPLQQQQQQQQQQQHQLQPQQLFTCALCGREYTWMYSLRRHQLQCGNKEARNKCHFCSRKFYRRDRLKEHLLAHHSDLI</sequence>
<feature type="region of interest" description="Disordered" evidence="6">
    <location>
        <begin position="1"/>
        <end position="42"/>
    </location>
</feature>
<evidence type="ECO:0000256" key="2">
    <source>
        <dbReference type="ARBA" id="ARBA00022737"/>
    </source>
</evidence>
<organism evidence="8 9">
    <name type="scientific">Bombus vosnesenskii</name>
    <dbReference type="NCBI Taxonomy" id="207650"/>
    <lineage>
        <taxon>Eukaryota</taxon>
        <taxon>Metazoa</taxon>
        <taxon>Ecdysozoa</taxon>
        <taxon>Arthropoda</taxon>
        <taxon>Hexapoda</taxon>
        <taxon>Insecta</taxon>
        <taxon>Pterygota</taxon>
        <taxon>Neoptera</taxon>
        <taxon>Endopterygota</taxon>
        <taxon>Hymenoptera</taxon>
        <taxon>Apocrita</taxon>
        <taxon>Aculeata</taxon>
        <taxon>Apoidea</taxon>
        <taxon>Anthophila</taxon>
        <taxon>Apidae</taxon>
        <taxon>Bombus</taxon>
        <taxon>Pyrobombus</taxon>
    </lineage>
</organism>
<evidence type="ECO:0000256" key="3">
    <source>
        <dbReference type="ARBA" id="ARBA00022771"/>
    </source>
</evidence>
<dbReference type="InterPro" id="IPR013087">
    <property type="entry name" value="Znf_C2H2_type"/>
</dbReference>
<keyword evidence="8" id="KW-1185">Reference proteome</keyword>
<feature type="domain" description="C2H2-type" evidence="7">
    <location>
        <begin position="44"/>
        <end position="71"/>
    </location>
</feature>
<dbReference type="GeneID" id="117238177"/>
<keyword evidence="1" id="KW-0479">Metal-binding</keyword>
<name>A0A6J3L089_9HYME</name>
<keyword evidence="4" id="KW-0862">Zinc</keyword>
<dbReference type="KEGG" id="bvk:117238177"/>
<accession>A0A6J3L089</accession>
<reference evidence="9" key="1">
    <citation type="submission" date="2025-08" db="UniProtKB">
        <authorList>
            <consortium name="RefSeq"/>
        </authorList>
    </citation>
    <scope>IDENTIFICATION</scope>
    <source>
        <tissue evidence="9">Muscle</tissue>
    </source>
</reference>
<protein>
    <submittedName>
        <fullName evidence="9">Zinc finger protein 595-like</fullName>
    </submittedName>
</protein>
<evidence type="ECO:0000259" key="7">
    <source>
        <dbReference type="PROSITE" id="PS50157"/>
    </source>
</evidence>
<evidence type="ECO:0000256" key="5">
    <source>
        <dbReference type="PROSITE-ProRule" id="PRU00042"/>
    </source>
</evidence>
<evidence type="ECO:0000313" key="8">
    <source>
        <dbReference type="Proteomes" id="UP000504631"/>
    </source>
</evidence>
<gene>
    <name evidence="9" type="primary">LOC117238177</name>
</gene>
<dbReference type="Gene3D" id="3.30.160.60">
    <property type="entry name" value="Classic Zinc Finger"/>
    <property type="match status" value="2"/>
</dbReference>
<evidence type="ECO:0000313" key="9">
    <source>
        <dbReference type="RefSeq" id="XP_033358745.1"/>
    </source>
</evidence>
<evidence type="ECO:0000256" key="4">
    <source>
        <dbReference type="ARBA" id="ARBA00022833"/>
    </source>
</evidence>
<evidence type="ECO:0000256" key="1">
    <source>
        <dbReference type="ARBA" id="ARBA00022723"/>
    </source>
</evidence>
<dbReference type="AlphaFoldDB" id="A0A6J3L089"/>
<dbReference type="PANTHER" id="PTHR24409:SF295">
    <property type="entry name" value="AZ2-RELATED"/>
    <property type="match status" value="1"/>
</dbReference>
<dbReference type="InterPro" id="IPR036236">
    <property type="entry name" value="Znf_C2H2_sf"/>
</dbReference>